<dbReference type="InterPro" id="IPR008878">
    <property type="entry name" value="Transposase_IS66_Orf2"/>
</dbReference>
<evidence type="ECO:0000313" key="2">
    <source>
        <dbReference type="EMBL" id="WQG90131.1"/>
    </source>
</evidence>
<dbReference type="PANTHER" id="PTHR36455">
    <property type="match status" value="1"/>
</dbReference>
<dbReference type="EMBL" id="CP140154">
    <property type="protein sequence ID" value="WQG90131.1"/>
    <property type="molecule type" value="Genomic_DNA"/>
</dbReference>
<dbReference type="RefSeq" id="WP_072362418.1">
    <property type="nucleotide sequence ID" value="NZ_CP139972.1"/>
</dbReference>
<protein>
    <submittedName>
        <fullName evidence="1">IS66 Orf2 like protein</fullName>
    </submittedName>
    <submittedName>
        <fullName evidence="2">IS66 family insertion sequence element accessory protein TnpB</fullName>
    </submittedName>
</protein>
<keyword evidence="4" id="KW-1185">Reference proteome</keyword>
<dbReference type="NCBIfam" id="NF033819">
    <property type="entry name" value="IS66_TnpB"/>
    <property type="match status" value="1"/>
</dbReference>
<dbReference type="OrthoDB" id="4956084at2"/>
<name>A0A1K1R5B7_9BACT</name>
<gene>
    <name evidence="2" type="primary">tnpB</name>
    <name evidence="1" type="ORF">SAMN05661012_03399</name>
    <name evidence="2" type="ORF">SR876_01370</name>
</gene>
<dbReference type="STRING" id="1004.SAMN05661012_03399"/>
<dbReference type="PANTHER" id="PTHR36455:SF1">
    <property type="entry name" value="BLR8292 PROTEIN"/>
    <property type="match status" value="1"/>
</dbReference>
<dbReference type="Pfam" id="PF05717">
    <property type="entry name" value="TnpB_IS66"/>
    <property type="match status" value="1"/>
</dbReference>
<accession>A0A1K1R5B7</accession>
<organism evidence="1 3">
    <name type="scientific">Chitinophaga sancti</name>
    <dbReference type="NCBI Taxonomy" id="1004"/>
    <lineage>
        <taxon>Bacteria</taxon>
        <taxon>Pseudomonadati</taxon>
        <taxon>Bacteroidota</taxon>
        <taxon>Chitinophagia</taxon>
        <taxon>Chitinophagales</taxon>
        <taxon>Chitinophagaceae</taxon>
        <taxon>Chitinophaga</taxon>
    </lineage>
</organism>
<reference evidence="2 4" key="2">
    <citation type="submission" date="2023-11" db="EMBL/GenBank/DDBJ databases">
        <title>MicrobeMod: A computational toolkit for identifying prokaryotic methylation and restriction-modification with nanopore sequencing.</title>
        <authorList>
            <person name="Crits-Christoph A."/>
            <person name="Kang S.C."/>
            <person name="Lee H."/>
            <person name="Ostrov N."/>
        </authorList>
    </citation>
    <scope>NUCLEOTIDE SEQUENCE [LARGE SCALE GENOMIC DNA]</scope>
    <source>
        <strain evidence="2 4">ATCC 23090</strain>
    </source>
</reference>
<dbReference type="Proteomes" id="UP001326715">
    <property type="component" value="Chromosome"/>
</dbReference>
<dbReference type="Proteomes" id="UP000183788">
    <property type="component" value="Unassembled WGS sequence"/>
</dbReference>
<dbReference type="EMBL" id="FPIZ01000010">
    <property type="protein sequence ID" value="SFW67116.1"/>
    <property type="molecule type" value="Genomic_DNA"/>
</dbReference>
<dbReference type="AlphaFoldDB" id="A0A1K1R5B7"/>
<evidence type="ECO:0000313" key="4">
    <source>
        <dbReference type="Proteomes" id="UP001326715"/>
    </source>
</evidence>
<sequence length="123" mass="14031">MLSLAGYNFYIYTSAADMRMGINGLSGIVRNQMALDPLAKGIIYLFFNGRLTQVKMLQFDGDGQALYYKRLARGTFGKPVYDPGCQAMMIERKDVMLILEGIEIKYRKRYERKSGKSPDQPNQ</sequence>
<evidence type="ECO:0000313" key="1">
    <source>
        <dbReference type="EMBL" id="SFW67116.1"/>
    </source>
</evidence>
<reference evidence="1 3" key="1">
    <citation type="submission" date="2016-11" db="EMBL/GenBank/DDBJ databases">
        <authorList>
            <person name="Jaros S."/>
            <person name="Januszkiewicz K."/>
            <person name="Wedrychowicz H."/>
        </authorList>
    </citation>
    <scope>NUCLEOTIDE SEQUENCE [LARGE SCALE GENOMIC DNA]</scope>
    <source>
        <strain evidence="1 3">DSM 784</strain>
    </source>
</reference>
<evidence type="ECO:0000313" key="3">
    <source>
        <dbReference type="Proteomes" id="UP000183788"/>
    </source>
</evidence>
<proteinExistence type="predicted"/>